<feature type="region of interest" description="Disordered" evidence="1">
    <location>
        <begin position="1"/>
        <end position="21"/>
    </location>
</feature>
<sequence length="124" mass="13689">MVTEQQAAPNRNGEPPKSAATTLTNNLATTTRLLLFLSFPFLFLSAKATPASKESNNSSRREFRSAAIAPLDRACLEEKFLALGKFNASWTLSGDVRHLLETKNMRWWGRGSLGPTDMMTPTQS</sequence>
<comment type="caution">
    <text evidence="2">The sequence shown here is derived from an EMBL/GenBank/DDBJ whole genome shotgun (WGS) entry which is preliminary data.</text>
</comment>
<proteinExistence type="predicted"/>
<dbReference type="Proteomes" id="UP000824120">
    <property type="component" value="Chromosome 3"/>
</dbReference>
<evidence type="ECO:0000256" key="1">
    <source>
        <dbReference type="SAM" id="MobiDB-lite"/>
    </source>
</evidence>
<evidence type="ECO:0000313" key="2">
    <source>
        <dbReference type="EMBL" id="KAG5617793.1"/>
    </source>
</evidence>
<gene>
    <name evidence="2" type="ORF">H5410_017617</name>
</gene>
<dbReference type="AlphaFoldDB" id="A0A9J5ZZT4"/>
<organism evidence="2 3">
    <name type="scientific">Solanum commersonii</name>
    <name type="common">Commerson's wild potato</name>
    <name type="synonym">Commerson's nightshade</name>
    <dbReference type="NCBI Taxonomy" id="4109"/>
    <lineage>
        <taxon>Eukaryota</taxon>
        <taxon>Viridiplantae</taxon>
        <taxon>Streptophyta</taxon>
        <taxon>Embryophyta</taxon>
        <taxon>Tracheophyta</taxon>
        <taxon>Spermatophyta</taxon>
        <taxon>Magnoliopsida</taxon>
        <taxon>eudicotyledons</taxon>
        <taxon>Gunneridae</taxon>
        <taxon>Pentapetalae</taxon>
        <taxon>asterids</taxon>
        <taxon>lamiids</taxon>
        <taxon>Solanales</taxon>
        <taxon>Solanaceae</taxon>
        <taxon>Solanoideae</taxon>
        <taxon>Solaneae</taxon>
        <taxon>Solanum</taxon>
    </lineage>
</organism>
<protein>
    <submittedName>
        <fullName evidence="2">Uncharacterized protein</fullName>
    </submittedName>
</protein>
<reference evidence="2 3" key="1">
    <citation type="submission" date="2020-09" db="EMBL/GenBank/DDBJ databases">
        <title>De no assembly of potato wild relative species, Solanum commersonii.</title>
        <authorList>
            <person name="Cho K."/>
        </authorList>
    </citation>
    <scope>NUCLEOTIDE SEQUENCE [LARGE SCALE GENOMIC DNA]</scope>
    <source>
        <strain evidence="2">LZ3.2</strain>
        <tissue evidence="2">Leaf</tissue>
    </source>
</reference>
<evidence type="ECO:0000313" key="3">
    <source>
        <dbReference type="Proteomes" id="UP000824120"/>
    </source>
</evidence>
<dbReference type="EMBL" id="JACXVP010000003">
    <property type="protein sequence ID" value="KAG5617793.1"/>
    <property type="molecule type" value="Genomic_DNA"/>
</dbReference>
<name>A0A9J5ZZT4_SOLCO</name>
<accession>A0A9J5ZZT4</accession>
<keyword evidence="3" id="KW-1185">Reference proteome</keyword>